<proteinExistence type="predicted"/>
<dbReference type="RefSeq" id="WP_252772199.1">
    <property type="nucleotide sequence ID" value="NZ_JAMXMC010000019.1"/>
</dbReference>
<dbReference type="GO" id="GO:0016787">
    <property type="term" value="F:hydrolase activity"/>
    <property type="evidence" value="ECO:0007669"/>
    <property type="project" value="UniProtKB-KW"/>
</dbReference>
<dbReference type="CDD" id="cd01836">
    <property type="entry name" value="FeeA_FeeB_like"/>
    <property type="match status" value="1"/>
</dbReference>
<keyword evidence="3" id="KW-1185">Reference proteome</keyword>
<evidence type="ECO:0000259" key="1">
    <source>
        <dbReference type="Pfam" id="PF13472"/>
    </source>
</evidence>
<protein>
    <submittedName>
        <fullName evidence="2">SGNH/GDSL hydrolase family protein</fullName>
    </submittedName>
</protein>
<keyword evidence="2" id="KW-0378">Hydrolase</keyword>
<dbReference type="Pfam" id="PF13472">
    <property type="entry name" value="Lipase_GDSL_2"/>
    <property type="match status" value="1"/>
</dbReference>
<dbReference type="EMBL" id="JAMXMC010000019">
    <property type="protein sequence ID" value="MCO5979247.1"/>
    <property type="molecule type" value="Genomic_DNA"/>
</dbReference>
<evidence type="ECO:0000313" key="3">
    <source>
        <dbReference type="Proteomes" id="UP001204851"/>
    </source>
</evidence>
<evidence type="ECO:0000313" key="2">
    <source>
        <dbReference type="EMBL" id="MCO5979247.1"/>
    </source>
</evidence>
<dbReference type="InterPro" id="IPR013830">
    <property type="entry name" value="SGNH_hydro"/>
</dbReference>
<dbReference type="SUPFAM" id="SSF52266">
    <property type="entry name" value="SGNH hydrolase"/>
    <property type="match status" value="1"/>
</dbReference>
<dbReference type="Proteomes" id="UP001204851">
    <property type="component" value="Unassembled WGS sequence"/>
</dbReference>
<accession>A0ABT1BSP4</accession>
<sequence length="253" mass="26868">MPGPLKLLLGPVLLRQGRQVRRHALRLPEAAGPREGVVGEGALRLRLLVVGDSAAAGVGVDHQAQALAEPLAERLALALDGRVAWQLVASTGHRAADALKALEAARLHPADVMVTSLGVNDTVGQTPVRHWLATLDALHGVARARAGVRHTWHSAVPPMERFPVLPQPLRWVLGRDARRLDQALQRHLAGQADRGHVALPPMPGEAAGWMARDGFHPGLLGYQAWVEALTRQMLLEGAAALQPAEAGRAASAA</sequence>
<gene>
    <name evidence="2" type="ORF">M0L44_21315</name>
</gene>
<reference evidence="2 3" key="1">
    <citation type="submission" date="2022-06" db="EMBL/GenBank/DDBJ databases">
        <title>Ideonella sp. NS12-5 Genome sequencing and assembly.</title>
        <authorList>
            <person name="Jung Y."/>
        </authorList>
    </citation>
    <scope>NUCLEOTIDE SEQUENCE [LARGE SCALE GENOMIC DNA]</scope>
    <source>
        <strain evidence="2 3">NS12-5</strain>
    </source>
</reference>
<organism evidence="2 3">
    <name type="scientific">Ideonella oryzae</name>
    <dbReference type="NCBI Taxonomy" id="2937441"/>
    <lineage>
        <taxon>Bacteria</taxon>
        <taxon>Pseudomonadati</taxon>
        <taxon>Pseudomonadota</taxon>
        <taxon>Betaproteobacteria</taxon>
        <taxon>Burkholderiales</taxon>
        <taxon>Sphaerotilaceae</taxon>
        <taxon>Ideonella</taxon>
    </lineage>
</organism>
<dbReference type="Gene3D" id="3.40.50.1110">
    <property type="entry name" value="SGNH hydrolase"/>
    <property type="match status" value="1"/>
</dbReference>
<dbReference type="InterPro" id="IPR036514">
    <property type="entry name" value="SGNH_hydro_sf"/>
</dbReference>
<comment type="caution">
    <text evidence="2">The sequence shown here is derived from an EMBL/GenBank/DDBJ whole genome shotgun (WGS) entry which is preliminary data.</text>
</comment>
<feature type="domain" description="SGNH hydrolase-type esterase" evidence="1">
    <location>
        <begin position="49"/>
        <end position="224"/>
    </location>
</feature>
<name>A0ABT1BSP4_9BURK</name>